<dbReference type="EMBL" id="JABEND010000006">
    <property type="protein sequence ID" value="NNG36448.1"/>
    <property type="molecule type" value="Genomic_DNA"/>
</dbReference>
<dbReference type="AlphaFoldDB" id="A0A849ABD0"/>
<evidence type="ECO:0000256" key="1">
    <source>
        <dbReference type="SAM" id="MobiDB-lite"/>
    </source>
</evidence>
<accession>A0A849ABD0</accession>
<keyword evidence="4" id="KW-1185">Reference proteome</keyword>
<protein>
    <submittedName>
        <fullName evidence="3">DUF2020 domain-containing protein</fullName>
    </submittedName>
</protein>
<dbReference type="SUPFAM" id="SSF55724">
    <property type="entry name" value="Mog1p/PsbP-like"/>
    <property type="match status" value="1"/>
</dbReference>
<evidence type="ECO:0000313" key="3">
    <source>
        <dbReference type="EMBL" id="NNG36448.1"/>
    </source>
</evidence>
<dbReference type="Pfam" id="PF09449">
    <property type="entry name" value="DUF2020"/>
    <property type="match status" value="1"/>
</dbReference>
<feature type="region of interest" description="Disordered" evidence="1">
    <location>
        <begin position="1"/>
        <end position="52"/>
    </location>
</feature>
<dbReference type="Gene3D" id="3.40.1000.10">
    <property type="entry name" value="Mog1/PsbP, alpha/beta/alpha sandwich"/>
    <property type="match status" value="1"/>
</dbReference>
<name>A0A849ABD0_9ACTN</name>
<dbReference type="InterPro" id="IPR018567">
    <property type="entry name" value="DUF2020"/>
</dbReference>
<comment type="caution">
    <text evidence="3">The sequence shown here is derived from an EMBL/GenBank/DDBJ whole genome shotgun (WGS) entry which is preliminary data.</text>
</comment>
<proteinExistence type="predicted"/>
<dbReference type="InterPro" id="IPR016123">
    <property type="entry name" value="Mog1/PsbP_a/b/a-sand"/>
</dbReference>
<organism evidence="3 4">
    <name type="scientific">Nakamurella aerolata</name>
    <dbReference type="NCBI Taxonomy" id="1656892"/>
    <lineage>
        <taxon>Bacteria</taxon>
        <taxon>Bacillati</taxon>
        <taxon>Actinomycetota</taxon>
        <taxon>Actinomycetes</taxon>
        <taxon>Nakamurellales</taxon>
        <taxon>Nakamurellaceae</taxon>
        <taxon>Nakamurella</taxon>
    </lineage>
</organism>
<dbReference type="Proteomes" id="UP000562984">
    <property type="component" value="Unassembled WGS sequence"/>
</dbReference>
<evidence type="ECO:0000259" key="2">
    <source>
        <dbReference type="Pfam" id="PF09449"/>
    </source>
</evidence>
<feature type="compositionally biased region" description="Low complexity" evidence="1">
    <location>
        <begin position="1"/>
        <end position="39"/>
    </location>
</feature>
<reference evidence="3 4" key="1">
    <citation type="submission" date="2020-05" db="EMBL/GenBank/DDBJ databases">
        <title>Nakamurella sp. DB0629 isolated from air conditioner.</title>
        <authorList>
            <person name="Kim D.H."/>
            <person name="Kim D.-U."/>
        </authorList>
    </citation>
    <scope>NUCLEOTIDE SEQUENCE [LARGE SCALE GENOMIC DNA]</scope>
    <source>
        <strain evidence="3 4">DB0629</strain>
    </source>
</reference>
<feature type="domain" description="DUF2020" evidence="2">
    <location>
        <begin position="36"/>
        <end position="184"/>
    </location>
</feature>
<sequence>MGAESVGAAGSARVAGAGSSATAAQGATAAQSATAPSTTLPESETGTCPYLPDDELILMTGQRNGPTKVIKTGLAAPGGEAPICVFYRTNGDWMATVRPFQTPSPASAVAAVDARIPPKSSSPGDRPAGWAGGYQRLPDGADEWPDARSVYGVSKGGHAVIAWTNRDQTIKARRIVEASIAALKW</sequence>
<gene>
    <name evidence="3" type="ORF">HKD39_12145</name>
</gene>
<evidence type="ECO:0000313" key="4">
    <source>
        <dbReference type="Proteomes" id="UP000562984"/>
    </source>
</evidence>